<dbReference type="SUPFAM" id="SSF52540">
    <property type="entry name" value="P-loop containing nucleoside triphosphate hydrolases"/>
    <property type="match status" value="2"/>
</dbReference>
<protein>
    <submittedName>
        <fullName evidence="6">P-loop containing nucleoside triphosphate hydrolase protein</fullName>
    </submittedName>
</protein>
<dbReference type="PANTHER" id="PTHR43117">
    <property type="entry name" value="OSMOPROTECTANT IMPORT ATP-BINDING PROTEIN OSMV"/>
    <property type="match status" value="1"/>
</dbReference>
<dbReference type="InterPro" id="IPR003439">
    <property type="entry name" value="ABC_transporter-like_ATP-bd"/>
</dbReference>
<dbReference type="Gene3D" id="3.40.50.300">
    <property type="entry name" value="P-loop containing nucleotide triphosphate hydrolases"/>
    <property type="match status" value="2"/>
</dbReference>
<dbReference type="RefSeq" id="XP_025368155.1">
    <property type="nucleotide sequence ID" value="XM_025517106.1"/>
</dbReference>
<keyword evidence="6" id="KW-0378">Hydrolase</keyword>
<dbReference type="STRING" id="1522189.A0A316VZQ4"/>
<dbReference type="InParanoid" id="A0A316VZQ4"/>
<evidence type="ECO:0000256" key="3">
    <source>
        <dbReference type="ARBA" id="ARBA00022741"/>
    </source>
</evidence>
<dbReference type="PANTHER" id="PTHR43117:SF4">
    <property type="entry name" value="OSMOPROTECTANT IMPORT ATP-BINDING PROTEIN OSMV"/>
    <property type="match status" value="1"/>
</dbReference>
<dbReference type="SMART" id="SM00382">
    <property type="entry name" value="AAA"/>
    <property type="match status" value="1"/>
</dbReference>
<evidence type="ECO:0000256" key="4">
    <source>
        <dbReference type="ARBA" id="ARBA00022840"/>
    </source>
</evidence>
<dbReference type="GeneID" id="37038976"/>
<proteinExistence type="inferred from homology"/>
<dbReference type="FunCoup" id="A0A316VZQ4">
    <property type="interactions" value="64"/>
</dbReference>
<gene>
    <name evidence="6" type="ORF">IE81DRAFT_367807</name>
</gene>
<comment type="similarity">
    <text evidence="1">Belongs to the ABC transporter superfamily.</text>
</comment>
<dbReference type="EMBL" id="KZ819401">
    <property type="protein sequence ID" value="PWN40995.1"/>
    <property type="molecule type" value="Genomic_DNA"/>
</dbReference>
<keyword evidence="7" id="KW-1185">Reference proteome</keyword>
<evidence type="ECO:0000313" key="7">
    <source>
        <dbReference type="Proteomes" id="UP000245783"/>
    </source>
</evidence>
<dbReference type="Proteomes" id="UP000245783">
    <property type="component" value="Unassembled WGS sequence"/>
</dbReference>
<dbReference type="OrthoDB" id="10255969at2759"/>
<keyword evidence="3" id="KW-0547">Nucleotide-binding</keyword>
<dbReference type="PROSITE" id="PS50893">
    <property type="entry name" value="ABC_TRANSPORTER_2"/>
    <property type="match status" value="1"/>
</dbReference>
<dbReference type="AlphaFoldDB" id="A0A316VZQ4"/>
<organism evidence="6 7">
    <name type="scientific">Ceraceosorus guamensis</name>
    <dbReference type="NCBI Taxonomy" id="1522189"/>
    <lineage>
        <taxon>Eukaryota</taxon>
        <taxon>Fungi</taxon>
        <taxon>Dikarya</taxon>
        <taxon>Basidiomycota</taxon>
        <taxon>Ustilaginomycotina</taxon>
        <taxon>Exobasidiomycetes</taxon>
        <taxon>Ceraceosorales</taxon>
        <taxon>Ceraceosoraceae</taxon>
        <taxon>Ceraceosorus</taxon>
    </lineage>
</organism>
<evidence type="ECO:0000259" key="5">
    <source>
        <dbReference type="PROSITE" id="PS50893"/>
    </source>
</evidence>
<sequence>MLGFSLKDQSGRLMSLGHPSLRLRLRLRLFNLDPPLLACTSTIHRTLRSSSSSSPDASGAPLLHLRSAQILPPKHQRIAPNGASQSDTIDLCIGDAPQCWAIVGGEGRGEAVREALRDVILGRRKPLSLFASSNTTTHALHPFLQPDFPPSHHILHLSFGARASNAGAFVDYSARYAAVRNDEDAVTLYEAAMRSLGFSVGQVARLSCVADDLLIAPTEADKEAVALGKEKQRSAAWKAHEKIMRTATMLRLDRPPPASDLAGVRKHEQSTALLHTPLIRLSNGQMRRARLMDALVRCSSVPGSASNSSQAGPGALLVLSQPYNGLDASTRSLLSEILQERHAARDPRILLFLRAQDEVPDFITHVAFIAQDGRVRAGEREEMLDVMRRQADSDAHAQGSYGLVKQLATSKRNEPSLGQSSAPLVKFTNVGVKYAGKMALDEITFEVHPGTRMVLVGDNGSGKSTLLSLILGDHPQSFSIPSDRISLFGAPRSAPSNATLLLARRIGHVSPELFNAFPRKDSERGGLTVGQAVGSGFEGVFSRRALNEEQRERVWSMLALFHDVIGSQTDQTQSAPFTNRSANECAAPTAAMLPFDPRSSDALDAAKKLSEQSFSSLSLGSQSIVLLLRAAISNPPLLILDEPFQHQNSHQVERCRAFLDSSAPHSALYQVDAGQATRDAFAIGKTAEERERDALQRRSAAIIAVSHYESEWPQSISSLIRLDAGRVVERLGS</sequence>
<evidence type="ECO:0000256" key="2">
    <source>
        <dbReference type="ARBA" id="ARBA00022448"/>
    </source>
</evidence>
<evidence type="ECO:0000256" key="1">
    <source>
        <dbReference type="ARBA" id="ARBA00005417"/>
    </source>
</evidence>
<dbReference type="InterPro" id="IPR003593">
    <property type="entry name" value="AAA+_ATPase"/>
</dbReference>
<dbReference type="GO" id="GO:0016887">
    <property type="term" value="F:ATP hydrolysis activity"/>
    <property type="evidence" value="ECO:0007669"/>
    <property type="project" value="InterPro"/>
</dbReference>
<evidence type="ECO:0000313" key="6">
    <source>
        <dbReference type="EMBL" id="PWN40995.1"/>
    </source>
</evidence>
<keyword evidence="4" id="KW-0067">ATP-binding</keyword>
<dbReference type="GO" id="GO:0005524">
    <property type="term" value="F:ATP binding"/>
    <property type="evidence" value="ECO:0007669"/>
    <property type="project" value="UniProtKB-KW"/>
</dbReference>
<feature type="domain" description="ABC transporter" evidence="5">
    <location>
        <begin position="425"/>
        <end position="717"/>
    </location>
</feature>
<reference evidence="6 7" key="1">
    <citation type="journal article" date="2018" name="Mol. Biol. Evol.">
        <title>Broad Genomic Sampling Reveals a Smut Pathogenic Ancestry of the Fungal Clade Ustilaginomycotina.</title>
        <authorList>
            <person name="Kijpornyongpan T."/>
            <person name="Mondo S.J."/>
            <person name="Barry K."/>
            <person name="Sandor L."/>
            <person name="Lee J."/>
            <person name="Lipzen A."/>
            <person name="Pangilinan J."/>
            <person name="LaButti K."/>
            <person name="Hainaut M."/>
            <person name="Henrissat B."/>
            <person name="Grigoriev I.V."/>
            <person name="Spatafora J.W."/>
            <person name="Aime M.C."/>
        </authorList>
    </citation>
    <scope>NUCLEOTIDE SEQUENCE [LARGE SCALE GENOMIC DNA]</scope>
    <source>
        <strain evidence="6 7">MCA 4658</strain>
    </source>
</reference>
<keyword evidence="2" id="KW-0813">Transport</keyword>
<dbReference type="Pfam" id="PF00005">
    <property type="entry name" value="ABC_tran"/>
    <property type="match status" value="1"/>
</dbReference>
<dbReference type="InterPro" id="IPR027417">
    <property type="entry name" value="P-loop_NTPase"/>
</dbReference>
<name>A0A316VZQ4_9BASI</name>
<accession>A0A316VZQ4</accession>